<evidence type="ECO:0000313" key="3">
    <source>
        <dbReference type="Proteomes" id="UP000281084"/>
    </source>
</evidence>
<dbReference type="EMBL" id="RAXZ01000005">
    <property type="protein sequence ID" value="RKG53929.1"/>
    <property type="molecule type" value="Genomic_DNA"/>
</dbReference>
<reference evidence="2 3" key="1">
    <citation type="submission" date="2018-09" db="EMBL/GenBank/DDBJ databases">
        <title>The draft genome of Acinetobacter spp. strains.</title>
        <authorList>
            <person name="Qin J."/>
            <person name="Feng Y."/>
            <person name="Zong Z."/>
        </authorList>
    </citation>
    <scope>NUCLEOTIDE SEQUENCE [LARGE SCALE GENOMIC DNA]</scope>
    <source>
        <strain evidence="2 3">WCHAc060002</strain>
    </source>
</reference>
<keyword evidence="1" id="KW-1133">Transmembrane helix</keyword>
<sequence length="164" mass="18515">MTFKLTHQSEAHTSSASSVSTATLFKMFVGPRASAYVQALQNPTRFNWGGLLFGAYWLLYRKMYAQFFLLLSILFFLGMLGAVIGLPWPILLGISVLPHVVYGFIGSDLYARFAQEKVHDYQKHPKYSPQVFAESGGTSWSQPILWLGIQMVVGYMLTTPFLQY</sequence>
<name>A0A3A8G5U8_9GAMM</name>
<dbReference type="RefSeq" id="WP_120367147.1">
    <property type="nucleotide sequence ID" value="NZ_RAXZ01000005.1"/>
</dbReference>
<dbReference type="Pfam" id="PF10947">
    <property type="entry name" value="DUF2628"/>
    <property type="match status" value="1"/>
</dbReference>
<evidence type="ECO:0000256" key="1">
    <source>
        <dbReference type="SAM" id="Phobius"/>
    </source>
</evidence>
<feature type="transmembrane region" description="Helical" evidence="1">
    <location>
        <begin position="144"/>
        <end position="162"/>
    </location>
</feature>
<keyword evidence="1" id="KW-0472">Membrane</keyword>
<evidence type="ECO:0000313" key="2">
    <source>
        <dbReference type="EMBL" id="RKG53929.1"/>
    </source>
</evidence>
<comment type="caution">
    <text evidence="2">The sequence shown here is derived from an EMBL/GenBank/DDBJ whole genome shotgun (WGS) entry which is preliminary data.</text>
</comment>
<accession>A0A3A8G5U8</accession>
<gene>
    <name evidence="2" type="ORF">D7V64_05840</name>
</gene>
<protein>
    <submittedName>
        <fullName evidence="2">DUF2628 domain-containing protein</fullName>
    </submittedName>
</protein>
<dbReference type="AlphaFoldDB" id="A0A3A8G5U8"/>
<feature type="transmembrane region" description="Helical" evidence="1">
    <location>
        <begin position="67"/>
        <end position="90"/>
    </location>
</feature>
<organism evidence="2 3">
    <name type="scientific">Acinetobacter cumulans</name>
    <dbReference type="NCBI Taxonomy" id="2136182"/>
    <lineage>
        <taxon>Bacteria</taxon>
        <taxon>Pseudomonadati</taxon>
        <taxon>Pseudomonadota</taxon>
        <taxon>Gammaproteobacteria</taxon>
        <taxon>Moraxellales</taxon>
        <taxon>Moraxellaceae</taxon>
        <taxon>Acinetobacter</taxon>
    </lineage>
</organism>
<proteinExistence type="predicted"/>
<keyword evidence="1" id="KW-0812">Transmembrane</keyword>
<dbReference type="Proteomes" id="UP000281084">
    <property type="component" value="Unassembled WGS sequence"/>
</dbReference>
<dbReference type="InterPro" id="IPR024399">
    <property type="entry name" value="DUF2628"/>
</dbReference>